<dbReference type="GO" id="GO:0016301">
    <property type="term" value="F:kinase activity"/>
    <property type="evidence" value="ECO:0007669"/>
    <property type="project" value="TreeGrafter"/>
</dbReference>
<dbReference type="SUPFAM" id="SSF141530">
    <property type="entry name" value="PTSIIA/GutA-like"/>
    <property type="match status" value="1"/>
</dbReference>
<evidence type="ECO:0000256" key="1">
    <source>
        <dbReference type="PROSITE-ProRule" id="PRU00420"/>
    </source>
</evidence>
<evidence type="ECO:0000313" key="2">
    <source>
        <dbReference type="EMBL" id="QIN78545.1"/>
    </source>
</evidence>
<sequence length="142" mass="15221">MEPIYSTEIKEIGPEVEAFLEEKYLILFEVGAPPELAEMSVLHDCSHMREEPPAPGDVLAIGEKEFRVTAVGEKAWKNVAELGHAVFVFNGAREAEMPGQICLEEGSTQGLAEAVKPGVRLEMRAGAGIGAARGGEDAARES</sequence>
<dbReference type="RefSeq" id="WP_166396226.1">
    <property type="nucleotide sequence ID" value="NZ_CP045121.1"/>
</dbReference>
<dbReference type="Proteomes" id="UP000502706">
    <property type="component" value="Chromosome"/>
</dbReference>
<dbReference type="GO" id="GO:0009401">
    <property type="term" value="P:phosphoenolpyruvate-dependent sugar phosphotransferase system"/>
    <property type="evidence" value="ECO:0007669"/>
    <property type="project" value="InterPro"/>
</dbReference>
<organism evidence="2 3">
    <name type="scientific">Rubrobacter marinus</name>
    <dbReference type="NCBI Taxonomy" id="2653852"/>
    <lineage>
        <taxon>Bacteria</taxon>
        <taxon>Bacillati</taxon>
        <taxon>Actinomycetota</taxon>
        <taxon>Rubrobacteria</taxon>
        <taxon>Rubrobacterales</taxon>
        <taxon>Rubrobacteraceae</taxon>
        <taxon>Rubrobacter</taxon>
    </lineage>
</organism>
<dbReference type="PANTHER" id="PTHR40398">
    <property type="entry name" value="PTS SYSTEM GLUCITOL/SORBITOL-SPECIFIC EIIA COMPONENT"/>
    <property type="match status" value="1"/>
</dbReference>
<evidence type="ECO:0000313" key="3">
    <source>
        <dbReference type="Proteomes" id="UP000502706"/>
    </source>
</evidence>
<dbReference type="PROSITE" id="PS51097">
    <property type="entry name" value="PTS_EIIA_TYPE_5"/>
    <property type="match status" value="1"/>
</dbReference>
<feature type="modified residue" description="Phosphohistidine; by HPr" evidence="1">
    <location>
        <position position="43"/>
    </location>
</feature>
<dbReference type="KEGG" id="rmar:GBA65_08435"/>
<dbReference type="Gene3D" id="2.40.33.40">
    <property type="entry name" value="Phosphotransferase system, glucitol/sorbitol-specific IIA component"/>
    <property type="match status" value="1"/>
</dbReference>
<reference evidence="2 3" key="1">
    <citation type="submission" date="2019-10" db="EMBL/GenBank/DDBJ databases">
        <title>Rubrobacter sp nov SCSIO 52915 isolated from a deep-sea sediment in the South China Sea.</title>
        <authorList>
            <person name="Chen R.W."/>
        </authorList>
    </citation>
    <scope>NUCLEOTIDE SEQUENCE [LARGE SCALE GENOMIC DNA]</scope>
    <source>
        <strain evidence="2 3">SCSIO 52915</strain>
    </source>
</reference>
<protein>
    <submittedName>
        <fullName evidence="2">PTS cellobiose transporter subunit IIB</fullName>
    </submittedName>
</protein>
<name>A0A6G8PWJ1_9ACTN</name>
<accession>A0A6G8PWJ1</accession>
<dbReference type="EMBL" id="CP045121">
    <property type="protein sequence ID" value="QIN78545.1"/>
    <property type="molecule type" value="Genomic_DNA"/>
</dbReference>
<dbReference type="AlphaFoldDB" id="A0A6G8PWJ1"/>
<dbReference type="Pfam" id="PF03829">
    <property type="entry name" value="PTSIIA_gutA"/>
    <property type="match status" value="1"/>
</dbReference>
<dbReference type="PANTHER" id="PTHR40398:SF1">
    <property type="entry name" value="PTS SYSTEM GLUCITOL_SORBITOL-SPECIFIC EIIA COMPONENT"/>
    <property type="match status" value="1"/>
</dbReference>
<dbReference type="GO" id="GO:0005737">
    <property type="term" value="C:cytoplasm"/>
    <property type="evidence" value="ECO:0007669"/>
    <property type="project" value="InterPro"/>
</dbReference>
<proteinExistence type="predicted"/>
<keyword evidence="3" id="KW-1185">Reference proteome</keyword>
<dbReference type="InterPro" id="IPR004716">
    <property type="entry name" value="PTS_IIA_glucitol/sorbitol-sp"/>
</dbReference>
<dbReference type="GO" id="GO:0008982">
    <property type="term" value="F:protein-N(PI)-phosphohistidine-sugar phosphotransferase activity"/>
    <property type="evidence" value="ECO:0007669"/>
    <property type="project" value="InterPro"/>
</dbReference>
<gene>
    <name evidence="2" type="ORF">GBA65_08435</name>
</gene>
<dbReference type="InterPro" id="IPR036665">
    <property type="entry name" value="PTS_IIA_glucitol/sorbitol_sf"/>
</dbReference>